<evidence type="ECO:0000313" key="3">
    <source>
        <dbReference type="WBParaSite" id="TCLT_0000288201-mRNA-1"/>
    </source>
</evidence>
<dbReference type="OrthoDB" id="774873at2759"/>
<keyword evidence="2" id="KW-1185">Reference proteome</keyword>
<protein>
    <submittedName>
        <fullName evidence="3">SEC7 domain-containing protein</fullName>
    </submittedName>
</protein>
<dbReference type="AlphaFoldDB" id="A0A0N5CRN2"/>
<reference evidence="3" key="1">
    <citation type="submission" date="2017-02" db="UniProtKB">
        <authorList>
            <consortium name="WormBaseParasite"/>
        </authorList>
    </citation>
    <scope>IDENTIFICATION</scope>
</reference>
<proteinExistence type="predicted"/>
<reference evidence="1 2" key="2">
    <citation type="submission" date="2018-11" db="EMBL/GenBank/DDBJ databases">
        <authorList>
            <consortium name="Pathogen Informatics"/>
        </authorList>
    </citation>
    <scope>NUCLEOTIDE SEQUENCE [LARGE SCALE GENOMIC DNA]</scope>
</reference>
<sequence>MSLRGQHKITVNISQCVITITELDFYKKFCEKIYVGFSMAKAKRKNLLLLLLLIRVMNSGMKSEYTDGNSNGANVQLLTEIVKFAIKEFLLPYPSCLFVLSKCNIIFDNTRHNIALFFKLLYKIHWSEQMAEEGSALPLSEQLRLAKDMGYSDEEIMQAISMNCSKDGVWISYRAFSSTNVMIDMLARVQKMCETAECADSRSGIGKFAKNQHEIQSANGIDIDLDQSACIRDSPQLVPSSSAIRRAVSFHSPSSAICKSPDTMSTSLHEYRSTLPQFQLQRLLDAFEKEQKSFNDESTRSIRALEVNSTLGIITNLSDIFL</sequence>
<name>A0A0N5CRN2_THECL</name>
<dbReference type="Proteomes" id="UP000276776">
    <property type="component" value="Unassembled WGS sequence"/>
</dbReference>
<evidence type="ECO:0000313" key="1">
    <source>
        <dbReference type="EMBL" id="VDM99072.1"/>
    </source>
</evidence>
<dbReference type="STRING" id="103827.A0A0N5CRN2"/>
<accession>A0A0N5CRN2</accession>
<evidence type="ECO:0000313" key="2">
    <source>
        <dbReference type="Proteomes" id="UP000276776"/>
    </source>
</evidence>
<dbReference type="EMBL" id="UYYF01000763">
    <property type="protein sequence ID" value="VDM99072.1"/>
    <property type="molecule type" value="Genomic_DNA"/>
</dbReference>
<dbReference type="WBParaSite" id="TCLT_0000288201-mRNA-1">
    <property type="protein sequence ID" value="TCLT_0000288201-mRNA-1"/>
    <property type="gene ID" value="TCLT_0000288201"/>
</dbReference>
<gene>
    <name evidence="1" type="ORF">TCLT_LOCUS2883</name>
</gene>
<organism evidence="3">
    <name type="scientific">Thelazia callipaeda</name>
    <name type="common">Oriental eyeworm</name>
    <name type="synonym">Parasitic nematode</name>
    <dbReference type="NCBI Taxonomy" id="103827"/>
    <lineage>
        <taxon>Eukaryota</taxon>
        <taxon>Metazoa</taxon>
        <taxon>Ecdysozoa</taxon>
        <taxon>Nematoda</taxon>
        <taxon>Chromadorea</taxon>
        <taxon>Rhabditida</taxon>
        <taxon>Spirurina</taxon>
        <taxon>Spiruromorpha</taxon>
        <taxon>Thelazioidea</taxon>
        <taxon>Thelaziidae</taxon>
        <taxon>Thelazia</taxon>
    </lineage>
</organism>